<dbReference type="AlphaFoldDB" id="A0AAJ7SE36"/>
<dbReference type="GeneID" id="100902165"/>
<dbReference type="Gene3D" id="1.10.555.10">
    <property type="entry name" value="Rho GTPase activation protein"/>
    <property type="match status" value="1"/>
</dbReference>
<dbReference type="InterPro" id="IPR000198">
    <property type="entry name" value="RhoGAP_dom"/>
</dbReference>
<dbReference type="SUPFAM" id="SSF48350">
    <property type="entry name" value="GTPase activation domain, GAP"/>
    <property type="match status" value="1"/>
</dbReference>
<dbReference type="PROSITE" id="PS50238">
    <property type="entry name" value="RHOGAP"/>
    <property type="match status" value="1"/>
</dbReference>
<organism evidence="2 3">
    <name type="scientific">Galendromus occidentalis</name>
    <name type="common">western predatory mite</name>
    <dbReference type="NCBI Taxonomy" id="34638"/>
    <lineage>
        <taxon>Eukaryota</taxon>
        <taxon>Metazoa</taxon>
        <taxon>Ecdysozoa</taxon>
        <taxon>Arthropoda</taxon>
        <taxon>Chelicerata</taxon>
        <taxon>Arachnida</taxon>
        <taxon>Acari</taxon>
        <taxon>Parasitiformes</taxon>
        <taxon>Mesostigmata</taxon>
        <taxon>Gamasina</taxon>
        <taxon>Phytoseioidea</taxon>
        <taxon>Phytoseiidae</taxon>
        <taxon>Typhlodrominae</taxon>
        <taxon>Galendromus</taxon>
    </lineage>
</organism>
<protein>
    <submittedName>
        <fullName evidence="3">Uncharacterized protein LOC100902165</fullName>
    </submittedName>
</protein>
<sequence length="182" mass="21407">MLRCKNIRSCYDTLTQKMDMCCNRFYSKKLLKHRMVPCNKDISIHLDGFEVPYIMDYLSRKILLKADTKFLFRESGRQSRQKPIREYFTHKGAILSEDAEDIHEYCALYKRWMRTLSDPWIPVDIQKIIIRRILQVGPELRSFHLKGMAELLVSGGLTQSLVCLIHCIFSSNKLSISTKKTR</sequence>
<dbReference type="Proteomes" id="UP000694867">
    <property type="component" value="Unplaced"/>
</dbReference>
<name>A0AAJ7SE36_9ACAR</name>
<keyword evidence="2" id="KW-1185">Reference proteome</keyword>
<feature type="domain" description="Rho-GAP" evidence="1">
    <location>
        <begin position="44"/>
        <end position="182"/>
    </location>
</feature>
<dbReference type="Pfam" id="PF00620">
    <property type="entry name" value="RhoGAP"/>
    <property type="match status" value="1"/>
</dbReference>
<dbReference type="InterPro" id="IPR008936">
    <property type="entry name" value="Rho_GTPase_activation_prot"/>
</dbReference>
<reference evidence="3" key="1">
    <citation type="submission" date="2025-08" db="UniProtKB">
        <authorList>
            <consortium name="RefSeq"/>
        </authorList>
    </citation>
    <scope>IDENTIFICATION</scope>
</reference>
<evidence type="ECO:0000313" key="2">
    <source>
        <dbReference type="Proteomes" id="UP000694867"/>
    </source>
</evidence>
<accession>A0AAJ7SE36</accession>
<dbReference type="GO" id="GO:0007165">
    <property type="term" value="P:signal transduction"/>
    <property type="evidence" value="ECO:0007669"/>
    <property type="project" value="InterPro"/>
</dbReference>
<evidence type="ECO:0000313" key="3">
    <source>
        <dbReference type="RefSeq" id="XP_028966982.1"/>
    </source>
</evidence>
<dbReference type="RefSeq" id="XP_028966982.1">
    <property type="nucleotide sequence ID" value="XM_029111149.1"/>
</dbReference>
<dbReference type="KEGG" id="goe:100902165"/>
<evidence type="ECO:0000259" key="1">
    <source>
        <dbReference type="PROSITE" id="PS50238"/>
    </source>
</evidence>
<gene>
    <name evidence="3" type="primary">LOC100902165</name>
</gene>
<proteinExistence type="predicted"/>